<sequence>MGNCFPLTSKQREVFPIETTFKLPSPTPSWPSGGGFAKGSINLGGLEVQQISTFTKVWATYEGGPDNRGATFFKPAQIPPGFFMLGCYCQPNNRPLFGWVLVGKGDGDDVVAGGVLAKPVDYTLVWNSETLTIDQDGSGYIWLPTAPEGYTAAGLIVTSSPEKPSLDEVRCVRSDLTDTCENDMWIWGTDEASNSSDFNIYGLRPTSRGSQALGVSVGTFVANVTGAASPLPLACLKNKASNLSAMPSLTQIEALVQAYSPLIYFYPDEPYLPSSVSWFFTNGALVYKQGDSAPTPIDPTGSNLPQDGSNDDTYWLDLPLDEATKEKVKRGELQSSQSYLHIKPMLGATFTDIAIWVFYPFNGPARAKVELATIPLGRIGEHVGDWEHVTLRISNFTGELWKVYFSEHSKGEWVDASGLEFEGGNKAVVYASLHGHAFYPKAGLVLQGLSKWGIGIRNDTAKGEVRMDTGARFEVVAAEYMGSIIEPPWINYARKWGPTINYIEESNVVEKLVPDKLKSSLENLVKVFPKEIYGEEGPTGPKMKRNWNGDEI</sequence>
<reference evidence="1 2" key="1">
    <citation type="journal article" date="2019" name="Nat. Plants">
        <title>Stout camphor tree genome fills gaps in understanding of flowering plant genome evolution.</title>
        <authorList>
            <person name="Chaw S.M."/>
            <person name="Liu Y.C."/>
            <person name="Wu Y.W."/>
            <person name="Wang H.Y."/>
            <person name="Lin C.I."/>
            <person name="Wu C.S."/>
            <person name="Ke H.M."/>
            <person name="Chang L.Y."/>
            <person name="Hsu C.Y."/>
            <person name="Yang H.T."/>
            <person name="Sudianto E."/>
            <person name="Hsu M.H."/>
            <person name="Wu K.P."/>
            <person name="Wang L.N."/>
            <person name="Leebens-Mack J.H."/>
            <person name="Tsai I.J."/>
        </authorList>
    </citation>
    <scope>NUCLEOTIDE SEQUENCE [LARGE SCALE GENOMIC DNA]</scope>
    <source>
        <strain evidence="2">cv. Chaw 1501</strain>
        <tissue evidence="1">Young leaves</tissue>
    </source>
</reference>
<dbReference type="PANTHER" id="PTHR48152">
    <property type="entry name" value="F1C9.34 PROTEIN"/>
    <property type="match status" value="1"/>
</dbReference>
<keyword evidence="2" id="KW-1185">Reference proteome</keyword>
<evidence type="ECO:0000313" key="1">
    <source>
        <dbReference type="EMBL" id="RWR77690.1"/>
    </source>
</evidence>
<dbReference type="STRING" id="337451.A0A443NGN1"/>
<organism evidence="1 2">
    <name type="scientific">Cinnamomum micranthum f. kanehirae</name>
    <dbReference type="NCBI Taxonomy" id="337451"/>
    <lineage>
        <taxon>Eukaryota</taxon>
        <taxon>Viridiplantae</taxon>
        <taxon>Streptophyta</taxon>
        <taxon>Embryophyta</taxon>
        <taxon>Tracheophyta</taxon>
        <taxon>Spermatophyta</taxon>
        <taxon>Magnoliopsida</taxon>
        <taxon>Magnoliidae</taxon>
        <taxon>Laurales</taxon>
        <taxon>Lauraceae</taxon>
        <taxon>Cinnamomum</taxon>
    </lineage>
</organism>
<accession>A0A443NGN1</accession>
<dbReference type="AlphaFoldDB" id="A0A443NGN1"/>
<dbReference type="InterPro" id="IPR009291">
    <property type="entry name" value="Vps62"/>
</dbReference>
<dbReference type="Proteomes" id="UP000283530">
    <property type="component" value="Unassembled WGS sequence"/>
</dbReference>
<name>A0A443NGN1_9MAGN</name>
<evidence type="ECO:0000313" key="2">
    <source>
        <dbReference type="Proteomes" id="UP000283530"/>
    </source>
</evidence>
<dbReference type="Pfam" id="PF06101">
    <property type="entry name" value="Vps62"/>
    <property type="match status" value="1"/>
</dbReference>
<gene>
    <name evidence="1" type="ORF">CKAN_00618900</name>
</gene>
<proteinExistence type="predicted"/>
<dbReference type="OrthoDB" id="188042at2759"/>
<protein>
    <submittedName>
        <fullName evidence="1">Vacuolar protein sorting-associated protein 62</fullName>
    </submittedName>
</protein>
<dbReference type="PANTHER" id="PTHR48152:SF3">
    <property type="entry name" value="DUF946 FAMILY PROTEIN (DUF946)"/>
    <property type="match status" value="1"/>
</dbReference>
<dbReference type="EMBL" id="QPKB01000002">
    <property type="protein sequence ID" value="RWR77690.1"/>
    <property type="molecule type" value="Genomic_DNA"/>
</dbReference>
<comment type="caution">
    <text evidence="1">The sequence shown here is derived from an EMBL/GenBank/DDBJ whole genome shotgun (WGS) entry which is preliminary data.</text>
</comment>